<reference evidence="1" key="1">
    <citation type="submission" date="2023-04" db="EMBL/GenBank/DDBJ databases">
        <title>Complete genome sequence of Temperatibacter marinus.</title>
        <authorList>
            <person name="Rong J.-C."/>
            <person name="Yi M.-L."/>
            <person name="Zhao Q."/>
        </authorList>
    </citation>
    <scope>NUCLEOTIDE SEQUENCE</scope>
    <source>
        <strain evidence="1">NBRC 110045</strain>
    </source>
</reference>
<dbReference type="Proteomes" id="UP001268683">
    <property type="component" value="Chromosome"/>
</dbReference>
<proteinExistence type="predicted"/>
<gene>
    <name evidence="1" type="ORF">QGN29_09105</name>
</gene>
<dbReference type="AlphaFoldDB" id="A0AA52EBD5"/>
<dbReference type="KEGG" id="tmk:QGN29_09105"/>
<sequence length="94" mass="10414">MQQKIQTIIMNSLKALRDDLGIEINAEINETFPLIGDESELESLSLVQLIVEVEEAVEEETGTSIELISDENVLGTETVLKTVTSFADYISNQL</sequence>
<evidence type="ECO:0000313" key="1">
    <source>
        <dbReference type="EMBL" id="WND01711.1"/>
    </source>
</evidence>
<organism evidence="1 2">
    <name type="scientific">Temperatibacter marinus</name>
    <dbReference type="NCBI Taxonomy" id="1456591"/>
    <lineage>
        <taxon>Bacteria</taxon>
        <taxon>Pseudomonadati</taxon>
        <taxon>Pseudomonadota</taxon>
        <taxon>Alphaproteobacteria</taxon>
        <taxon>Kordiimonadales</taxon>
        <taxon>Temperatibacteraceae</taxon>
        <taxon>Temperatibacter</taxon>
    </lineage>
</organism>
<dbReference type="InterPro" id="IPR036736">
    <property type="entry name" value="ACP-like_sf"/>
</dbReference>
<dbReference type="Gene3D" id="1.10.1200.10">
    <property type="entry name" value="ACP-like"/>
    <property type="match status" value="1"/>
</dbReference>
<accession>A0AA52EBD5</accession>
<evidence type="ECO:0008006" key="3">
    <source>
        <dbReference type="Google" id="ProtNLM"/>
    </source>
</evidence>
<protein>
    <recommendedName>
        <fullName evidence="3">Carrier domain-containing protein</fullName>
    </recommendedName>
</protein>
<dbReference type="RefSeq" id="WP_310797540.1">
    <property type="nucleotide sequence ID" value="NZ_CP123872.1"/>
</dbReference>
<evidence type="ECO:0000313" key="2">
    <source>
        <dbReference type="Proteomes" id="UP001268683"/>
    </source>
</evidence>
<name>A0AA52EBD5_9PROT</name>
<keyword evidence="2" id="KW-1185">Reference proteome</keyword>
<dbReference type="EMBL" id="CP123872">
    <property type="protein sequence ID" value="WND01711.1"/>
    <property type="molecule type" value="Genomic_DNA"/>
</dbReference>